<evidence type="ECO:0000256" key="9">
    <source>
        <dbReference type="SAM" id="MobiDB-lite"/>
    </source>
</evidence>
<evidence type="ECO:0000313" key="13">
    <source>
        <dbReference type="EMBL" id="BCA26497.1"/>
    </source>
</evidence>
<sequence length="854" mass="92149">MLAFAVAMASLGVAAGLVDADELPDSPRFAAFNPDFLFNGSGQGEAVDLSRFSRGTVLPAGTYRLDILLNERWIGRQEVRLQDDKDAPNGARVCFTPTQLGTIGLDLDKLPDPAAARAKLESEECLDLTQLVPSSSVNVDLSELSAYLSVPQAYLGRQVRGEVDPRDWDRGVTAGFIGYSANLYRNHADSGDTQQLSIGLNNGINLGDWRLRTNGNYNRSSSSGAPSRSHYSNSSTYVQRDLTGIRSQLTVGDYYTPGELFDSVPFRGVQVSSDDRMLPDALRGYAPVIRGVAETNAKVTIRQGASILHEVTVSPGPFSIEDLYDSGYSGDLEVTVTEADGRQRTFLVPYASVAQLLRPGMSRFSVTAGEYRNDSAERVPRFVQGTYQRGISNDWSAYTGSIIAEKYMAVQGGVALSTGLGALALDVTQSQVKESPLRTEDSAPRGGRSYRMTYSKLVDATQTNFTMAAYRFSSRGYLSFSDYAQAYGNPEGGLYRQRSRFQVSATQPLPGEMGSLYLSGSSQKYWDASRKGDMTFQGGYSNSYRWGSMSLSVGRTRMGEGYENQYMMSFNIPIGDVGRSASLSTSVNYAKGRSSTQASLSGSLGEQSQASYSLYGSTSRDQGERSNNTGGSFNYRASAVSLNAGLSKGTGYRQENLGAMGTIVLHPGGVNFTQTQGETLAIIEAKGAQGAYVSNDAGTRIAGNGYAVVGGLSPYRQNQVVIDPAGLFRNVELQVTEQSVAPRHGAVVMLNYPTISGIPVLLKIVRDNGENPPLGAEVFDADGKSVAMVGQAGRAFLRGLDPAGSLVVRWGSDPDKRCTFEYRLPEADPDDLNYQQLEVRCITRTGRSEVAFAD</sequence>
<proteinExistence type="inferred from homology"/>
<comment type="subcellular location">
    <subcellularLocation>
        <location evidence="1">Cell outer membrane</location>
        <topology evidence="1">Multi-pass membrane protein</topology>
    </subcellularLocation>
</comment>
<dbReference type="KEGG" id="poj:PtoMrB4_04740"/>
<dbReference type="GO" id="GO:0009279">
    <property type="term" value="C:cell outer membrane"/>
    <property type="evidence" value="ECO:0007669"/>
    <property type="project" value="UniProtKB-SubCell"/>
</dbReference>
<dbReference type="GO" id="GO:0009297">
    <property type="term" value="P:pilus assembly"/>
    <property type="evidence" value="ECO:0007669"/>
    <property type="project" value="InterPro"/>
</dbReference>
<dbReference type="InterPro" id="IPR042186">
    <property type="entry name" value="FimD_plug_dom"/>
</dbReference>
<evidence type="ECO:0000259" key="11">
    <source>
        <dbReference type="Pfam" id="PF13953"/>
    </source>
</evidence>
<name>A0A679GI62_9GAMM</name>
<evidence type="ECO:0000256" key="10">
    <source>
        <dbReference type="SAM" id="SignalP"/>
    </source>
</evidence>
<evidence type="ECO:0000256" key="3">
    <source>
        <dbReference type="ARBA" id="ARBA00022448"/>
    </source>
</evidence>
<feature type="chain" id="PRO_5025689541" evidence="10">
    <location>
        <begin position="21"/>
        <end position="854"/>
    </location>
</feature>
<evidence type="ECO:0000313" key="14">
    <source>
        <dbReference type="Proteomes" id="UP000501237"/>
    </source>
</evidence>
<feature type="signal peptide" evidence="10">
    <location>
        <begin position="1"/>
        <end position="20"/>
    </location>
</feature>
<keyword evidence="8" id="KW-0998">Cell outer membrane</keyword>
<gene>
    <name evidence="13" type="primary">cupB3_1</name>
    <name evidence="13" type="ORF">PtoMrB4_04740</name>
</gene>
<dbReference type="Gene3D" id="3.10.20.410">
    <property type="match status" value="1"/>
</dbReference>
<evidence type="ECO:0000256" key="6">
    <source>
        <dbReference type="ARBA" id="ARBA00022729"/>
    </source>
</evidence>
<reference evidence="13 14" key="1">
    <citation type="journal article" date="2020" name="Microbiol. Resour. Announc.">
        <title>Complete genome sequence of Pseudomonas otitidis strain MrB4, isolated from Lake Biwa in Japan.</title>
        <authorList>
            <person name="Miyazaki K."/>
            <person name="Hase E."/>
            <person name="Maruya T."/>
        </authorList>
    </citation>
    <scope>NUCLEOTIDE SEQUENCE [LARGE SCALE GENOMIC DNA]</scope>
    <source>
        <strain evidence="13 14">MrB4</strain>
    </source>
</reference>
<evidence type="ECO:0000256" key="2">
    <source>
        <dbReference type="ARBA" id="ARBA00008064"/>
    </source>
</evidence>
<dbReference type="Pfam" id="PF13954">
    <property type="entry name" value="PapC_N"/>
    <property type="match status" value="1"/>
</dbReference>
<evidence type="ECO:0000256" key="1">
    <source>
        <dbReference type="ARBA" id="ARBA00004571"/>
    </source>
</evidence>
<feature type="domain" description="PapC-like C-terminal" evidence="11">
    <location>
        <begin position="761"/>
        <end position="826"/>
    </location>
</feature>
<protein>
    <submittedName>
        <fullName evidence="13">Usher CupB3</fullName>
    </submittedName>
</protein>
<feature type="region of interest" description="Disordered" evidence="9">
    <location>
        <begin position="611"/>
        <end position="632"/>
    </location>
</feature>
<comment type="similarity">
    <text evidence="2">Belongs to the fimbrial export usher family.</text>
</comment>
<dbReference type="InterPro" id="IPR043142">
    <property type="entry name" value="PapC-like_C_sf"/>
</dbReference>
<dbReference type="GO" id="GO:0015473">
    <property type="term" value="F:fimbrial usher porin activity"/>
    <property type="evidence" value="ECO:0007669"/>
    <property type="project" value="InterPro"/>
</dbReference>
<dbReference type="Gene3D" id="2.60.40.2610">
    <property type="entry name" value="Outer membrane usher protein FimD, plug domain"/>
    <property type="match status" value="1"/>
</dbReference>
<keyword evidence="5" id="KW-0812">Transmembrane</keyword>
<dbReference type="InterPro" id="IPR025949">
    <property type="entry name" value="PapC-like_C"/>
</dbReference>
<dbReference type="Gene3D" id="2.60.40.3110">
    <property type="match status" value="1"/>
</dbReference>
<dbReference type="SUPFAM" id="SSF141729">
    <property type="entry name" value="FimD N-terminal domain-like"/>
    <property type="match status" value="1"/>
</dbReference>
<evidence type="ECO:0000256" key="7">
    <source>
        <dbReference type="ARBA" id="ARBA00023136"/>
    </source>
</evidence>
<dbReference type="Pfam" id="PF00577">
    <property type="entry name" value="Usher"/>
    <property type="match status" value="1"/>
</dbReference>
<dbReference type="InterPro" id="IPR037224">
    <property type="entry name" value="PapC_N_sf"/>
</dbReference>
<keyword evidence="3" id="KW-0813">Transport</keyword>
<evidence type="ECO:0000256" key="5">
    <source>
        <dbReference type="ARBA" id="ARBA00022692"/>
    </source>
</evidence>
<evidence type="ECO:0000259" key="12">
    <source>
        <dbReference type="Pfam" id="PF13954"/>
    </source>
</evidence>
<keyword evidence="4" id="KW-1134">Transmembrane beta strand</keyword>
<keyword evidence="6 10" id="KW-0732">Signal</keyword>
<dbReference type="AlphaFoldDB" id="A0A679GI62"/>
<dbReference type="EMBL" id="AP022642">
    <property type="protein sequence ID" value="BCA26497.1"/>
    <property type="molecule type" value="Genomic_DNA"/>
</dbReference>
<dbReference type="Gene3D" id="2.60.40.2070">
    <property type="match status" value="1"/>
</dbReference>
<evidence type="ECO:0000256" key="4">
    <source>
        <dbReference type="ARBA" id="ARBA00022452"/>
    </source>
</evidence>
<dbReference type="InterPro" id="IPR025885">
    <property type="entry name" value="PapC_N"/>
</dbReference>
<keyword evidence="7" id="KW-0472">Membrane</keyword>
<accession>A0A679GI62</accession>
<dbReference type="Proteomes" id="UP000501237">
    <property type="component" value="Chromosome"/>
</dbReference>
<organism evidence="13 14">
    <name type="scientific">Metapseudomonas otitidis</name>
    <dbReference type="NCBI Taxonomy" id="319939"/>
    <lineage>
        <taxon>Bacteria</taxon>
        <taxon>Pseudomonadati</taxon>
        <taxon>Pseudomonadota</taxon>
        <taxon>Gammaproteobacteria</taxon>
        <taxon>Pseudomonadales</taxon>
        <taxon>Pseudomonadaceae</taxon>
        <taxon>Metapseudomonas</taxon>
    </lineage>
</organism>
<feature type="domain" description="PapC N-terminal" evidence="12">
    <location>
        <begin position="32"/>
        <end position="182"/>
    </location>
</feature>
<dbReference type="PANTHER" id="PTHR30451">
    <property type="entry name" value="OUTER MEMBRANE USHER PROTEIN"/>
    <property type="match status" value="1"/>
</dbReference>
<dbReference type="Pfam" id="PF13953">
    <property type="entry name" value="PapC_C"/>
    <property type="match status" value="1"/>
</dbReference>
<dbReference type="InterPro" id="IPR000015">
    <property type="entry name" value="Fimb_usher"/>
</dbReference>
<evidence type="ECO:0000256" key="8">
    <source>
        <dbReference type="ARBA" id="ARBA00023237"/>
    </source>
</evidence>
<dbReference type="FunFam" id="2.60.40.3110:FF:000001">
    <property type="entry name" value="Putative fimbrial outer membrane usher"/>
    <property type="match status" value="1"/>
</dbReference>
<dbReference type="PANTHER" id="PTHR30451:SF20">
    <property type="entry name" value="FIMBRIAE USHER"/>
    <property type="match status" value="1"/>
</dbReference>